<dbReference type="HOGENOM" id="CLU_269766_0_0_1"/>
<name>Q22CE8_TETTS</name>
<feature type="coiled-coil region" evidence="1">
    <location>
        <begin position="937"/>
        <end position="977"/>
    </location>
</feature>
<dbReference type="InParanoid" id="Q22CE8"/>
<dbReference type="AlphaFoldDB" id="Q22CE8"/>
<evidence type="ECO:0000313" key="3">
    <source>
        <dbReference type="EMBL" id="EAR82981.2"/>
    </source>
</evidence>
<proteinExistence type="predicted"/>
<accession>Q22CE8</accession>
<gene>
    <name evidence="3" type="ORF">TTHERM_01044710</name>
</gene>
<keyword evidence="4" id="KW-1185">Reference proteome</keyword>
<dbReference type="KEGG" id="tet:TTHERM_01044710"/>
<evidence type="ECO:0000313" key="4">
    <source>
        <dbReference type="Proteomes" id="UP000009168"/>
    </source>
</evidence>
<dbReference type="Proteomes" id="UP000009168">
    <property type="component" value="Unassembled WGS sequence"/>
</dbReference>
<feature type="compositionally biased region" description="Low complexity" evidence="2">
    <location>
        <begin position="1027"/>
        <end position="1043"/>
    </location>
</feature>
<dbReference type="OrthoDB" id="302802at2759"/>
<evidence type="ECO:0000256" key="2">
    <source>
        <dbReference type="SAM" id="MobiDB-lite"/>
    </source>
</evidence>
<feature type="region of interest" description="Disordered" evidence="2">
    <location>
        <begin position="1091"/>
        <end position="1122"/>
    </location>
</feature>
<evidence type="ECO:0000256" key="1">
    <source>
        <dbReference type="SAM" id="Coils"/>
    </source>
</evidence>
<protein>
    <submittedName>
        <fullName evidence="3">Uncharacterized protein</fullName>
    </submittedName>
</protein>
<sequence length="1216" mass="143504">MGDDETEVNDLIQLNLLEISDILQKQNIEILKHLGQFSKRFDDKYKVFINESIKNVSKSLEIQSFKFVGQIWKYLFKNVKMMQQQQQSKQLEEQKQQNEENNLIKCAYEAATIDLKEFLKSKKVLDYVNQQQSQNQTLYGTDKFKNDQSTNVNEVQQQQRQLIKNENQQPEEGFYSESTSRRSSILINDESFSFQPDATQLSIKSQLNNSQISQLNQKNQANENKSNEKIYIVKQKVTLFDESQATQIKNLQKELSFANKKLYDMHQQLLDVTTGYIRDVNHFKDLALGHFKLNSEDFFEVKYFDSTQILDEKLRILLNDKIDDMKRQCQKKLQEIYIKYKTATNELDKLTKCLNTFLEQNNYQQHLKTAFQQQPNDYLLWKAIQDIKGLDFLFNLIENQKPQYGIKYTEIDAFLSKTKASKRQFILFQNILQKQYDELSQNYKAMVQAAENNISESLQKCLEVDQSIEKCITDALRRKEEAITQQIEQRLFEEFDQKRMQLYEQFKFDDTSARRLQALERKLAFQKWRFCVQILMNKQISKEKLVNLLNFQNKLKRNIPSSIEEVYENIKDANEEQQVNTTQQNTIFRYEWSYEQELEKKELQIMEQNEIIQVLQKKIQYLYEQNKQIASDRFKILQQKIILDGKVSLLKLAFKEICKVVKYEYNLQINEASFQSEETKGRVKQFLKDIRYSAEDDQVLIQYQIDSAAQAMSSLVKQNKGYLSNSLKQIKEIDVQTDVKGINQSLDKLEKEIMSLNREFNELQVSNQQFTQLQLENIQKQKIQNQIAEKLNESNTIEILQTSSQKKQNKKIIDLESEQFKMIRQTSQNLQRSGSQSHDEDDDTHYLALKKIQHRTIEKSSLNHQVKINSPKQNLNHSNSFIQNTQSPIIQMTQFERGVFNRLWNEGSKKKQRLDKMKAEQQKKDFQTWQETISSFNQNQSGQNNQLQNQANEVTQLDRQKSDMQQHIQQLQMMNNSGFLNQKMLQQGNTDLKQHIMQQNISGGINVILDSEFIRENAQNRNYSKTPVNLNSNNQNPNKSNSPLVMANSRSYYQTLKNSAIKTEGDQKSKKQESFIRYFNEENEGRQTIFFPQQNKTPMKEQKQTQNQQRSQSTINNNEKSEMVRLRRNNHSKSILPATNQNNSQNQKNFMIKDGSIQLLPSIDNTHNKSPTITQNFNQNVQKKRKLNLKQPNTNQNLTFDFSSLRIDLQNNHKQS</sequence>
<dbReference type="EMBL" id="GG662530">
    <property type="protein sequence ID" value="EAR82981.2"/>
    <property type="molecule type" value="Genomic_DNA"/>
</dbReference>
<feature type="region of interest" description="Disordered" evidence="2">
    <location>
        <begin position="1024"/>
        <end position="1045"/>
    </location>
</feature>
<organism evidence="3 4">
    <name type="scientific">Tetrahymena thermophila (strain SB210)</name>
    <dbReference type="NCBI Taxonomy" id="312017"/>
    <lineage>
        <taxon>Eukaryota</taxon>
        <taxon>Sar</taxon>
        <taxon>Alveolata</taxon>
        <taxon>Ciliophora</taxon>
        <taxon>Intramacronucleata</taxon>
        <taxon>Oligohymenophorea</taxon>
        <taxon>Hymenostomatida</taxon>
        <taxon>Tetrahymenina</taxon>
        <taxon>Tetrahymenidae</taxon>
        <taxon>Tetrahymena</taxon>
    </lineage>
</organism>
<keyword evidence="1" id="KW-0175">Coiled coil</keyword>
<reference evidence="4" key="1">
    <citation type="journal article" date="2006" name="PLoS Biol.">
        <title>Macronuclear genome sequence of the ciliate Tetrahymena thermophila, a model eukaryote.</title>
        <authorList>
            <person name="Eisen J.A."/>
            <person name="Coyne R.S."/>
            <person name="Wu M."/>
            <person name="Wu D."/>
            <person name="Thiagarajan M."/>
            <person name="Wortman J.R."/>
            <person name="Badger J.H."/>
            <person name="Ren Q."/>
            <person name="Amedeo P."/>
            <person name="Jones K.M."/>
            <person name="Tallon L.J."/>
            <person name="Delcher A.L."/>
            <person name="Salzberg S.L."/>
            <person name="Silva J.C."/>
            <person name="Haas B.J."/>
            <person name="Majoros W.H."/>
            <person name="Farzad M."/>
            <person name="Carlton J.M."/>
            <person name="Smith R.K. Jr."/>
            <person name="Garg J."/>
            <person name="Pearlman R.E."/>
            <person name="Karrer K.M."/>
            <person name="Sun L."/>
            <person name="Manning G."/>
            <person name="Elde N.C."/>
            <person name="Turkewitz A.P."/>
            <person name="Asai D.J."/>
            <person name="Wilkes D.E."/>
            <person name="Wang Y."/>
            <person name="Cai H."/>
            <person name="Collins K."/>
            <person name="Stewart B.A."/>
            <person name="Lee S.R."/>
            <person name="Wilamowska K."/>
            <person name="Weinberg Z."/>
            <person name="Ruzzo W.L."/>
            <person name="Wloga D."/>
            <person name="Gaertig J."/>
            <person name="Frankel J."/>
            <person name="Tsao C.-C."/>
            <person name="Gorovsky M.A."/>
            <person name="Keeling P.J."/>
            <person name="Waller R.F."/>
            <person name="Patron N.J."/>
            <person name="Cherry J.M."/>
            <person name="Stover N.A."/>
            <person name="Krieger C.J."/>
            <person name="del Toro C."/>
            <person name="Ryder H.F."/>
            <person name="Williamson S.C."/>
            <person name="Barbeau R.A."/>
            <person name="Hamilton E.P."/>
            <person name="Orias E."/>
        </authorList>
    </citation>
    <scope>NUCLEOTIDE SEQUENCE [LARGE SCALE GENOMIC DNA]</scope>
    <source>
        <strain evidence="4">SB210</strain>
    </source>
</reference>
<feature type="compositionally biased region" description="Low complexity" evidence="2">
    <location>
        <begin position="1104"/>
        <end position="1118"/>
    </location>
</feature>
<feature type="coiled-coil region" evidence="1">
    <location>
        <begin position="739"/>
        <end position="793"/>
    </location>
</feature>
<dbReference type="GeneID" id="7842179"/>
<dbReference type="RefSeq" id="XP_001030644.2">
    <property type="nucleotide sequence ID" value="XM_001030644.2"/>
</dbReference>